<evidence type="ECO:0008006" key="3">
    <source>
        <dbReference type="Google" id="ProtNLM"/>
    </source>
</evidence>
<evidence type="ECO:0000313" key="1">
    <source>
        <dbReference type="EMBL" id="GIH19354.1"/>
    </source>
</evidence>
<reference evidence="1" key="1">
    <citation type="submission" date="2021-01" db="EMBL/GenBank/DDBJ databases">
        <title>Whole genome shotgun sequence of Rugosimonospora africana NBRC 104875.</title>
        <authorList>
            <person name="Komaki H."/>
            <person name="Tamura T."/>
        </authorList>
    </citation>
    <scope>NUCLEOTIDE SEQUENCE</scope>
    <source>
        <strain evidence="1">NBRC 104875</strain>
    </source>
</reference>
<dbReference type="Pfam" id="PF10604">
    <property type="entry name" value="Polyketide_cyc2"/>
    <property type="match status" value="1"/>
</dbReference>
<dbReference type="SUPFAM" id="SSF55961">
    <property type="entry name" value="Bet v1-like"/>
    <property type="match status" value="1"/>
</dbReference>
<dbReference type="EMBL" id="BONZ01000080">
    <property type="protein sequence ID" value="GIH19354.1"/>
    <property type="molecule type" value="Genomic_DNA"/>
</dbReference>
<evidence type="ECO:0000313" key="2">
    <source>
        <dbReference type="Proteomes" id="UP000642748"/>
    </source>
</evidence>
<accession>A0A8J3QY50</accession>
<name>A0A8J3QY50_9ACTN</name>
<comment type="caution">
    <text evidence="1">The sequence shown here is derived from an EMBL/GenBank/DDBJ whole genome shotgun (WGS) entry which is preliminary data.</text>
</comment>
<dbReference type="InterPro" id="IPR019587">
    <property type="entry name" value="Polyketide_cyclase/dehydratase"/>
</dbReference>
<dbReference type="Gene3D" id="3.30.530.20">
    <property type="match status" value="1"/>
</dbReference>
<organism evidence="1 2">
    <name type="scientific">Rugosimonospora africana</name>
    <dbReference type="NCBI Taxonomy" id="556532"/>
    <lineage>
        <taxon>Bacteria</taxon>
        <taxon>Bacillati</taxon>
        <taxon>Actinomycetota</taxon>
        <taxon>Actinomycetes</taxon>
        <taxon>Micromonosporales</taxon>
        <taxon>Micromonosporaceae</taxon>
        <taxon>Rugosimonospora</taxon>
    </lineage>
</organism>
<proteinExistence type="predicted"/>
<keyword evidence="2" id="KW-1185">Reference proteome</keyword>
<gene>
    <name evidence="1" type="ORF">Raf01_75260</name>
</gene>
<protein>
    <recommendedName>
        <fullName evidence="3">Polyketide cyclase</fullName>
    </recommendedName>
</protein>
<dbReference type="Proteomes" id="UP000642748">
    <property type="component" value="Unassembled WGS sequence"/>
</dbReference>
<sequence>MMARFSNDLLIQRPVDAVFAYLSDLENLPRWNYAIRQTRRIGTGPIGVGTVYRQVRTLPHPMEESLEITEFAPNRRLVIHGGLGVFDGSLTYLLEPTNDATRLINEIELTGRGARGALAGIAKHSVKQAVAQNLEVLRNLLER</sequence>
<dbReference type="AlphaFoldDB" id="A0A8J3QY50"/>
<dbReference type="InterPro" id="IPR023393">
    <property type="entry name" value="START-like_dom_sf"/>
</dbReference>